<proteinExistence type="predicted"/>
<name>A0A1C7P0Y8_9HYPH</name>
<dbReference type="PIRSF" id="PIRSF033328">
    <property type="entry name" value="Phest_Mll4975"/>
    <property type="match status" value="1"/>
</dbReference>
<dbReference type="OrthoDB" id="4954742at2"/>
<protein>
    <recommendedName>
        <fullName evidence="3">Phosphonate metabolism protein</fullName>
    </recommendedName>
</protein>
<dbReference type="AlphaFoldDB" id="A0A1C7P0Y8"/>
<keyword evidence="2" id="KW-1185">Reference proteome</keyword>
<dbReference type="STRING" id="1612624.ADU59_22115"/>
<evidence type="ECO:0008006" key="3">
    <source>
        <dbReference type="Google" id="ProtNLM"/>
    </source>
</evidence>
<dbReference type="EMBL" id="LGLV01000015">
    <property type="protein sequence ID" value="OBZ93334.1"/>
    <property type="molecule type" value="Genomic_DNA"/>
</dbReference>
<evidence type="ECO:0000313" key="1">
    <source>
        <dbReference type="EMBL" id="OBZ93334.1"/>
    </source>
</evidence>
<dbReference type="PATRIC" id="fig|1612624.7.peg.2091"/>
<sequence>MRYAIYFTPSMYDPLSVAAASWLGRNVYSGEAPEAPSIAGFSRQELAFHTAVPRRYGFHGTIKAPFHLHAETSEPALLKALMHFASTMTPFEIPRMEIARLGEFFGLAPSVPCEQMNHLAASVVQAFDPFRAPLSDAEIERRDPDRLTAPQFSNLHRWGYPYVMDEFRFHMMLTGPVHPNLNARFETALRDFFSPVLDAPLKISSIALFIEQEPGAPLRVHSQHPLGKLSEHRPVASSAQIRTAAISDALPRFFEAKAALAVRRLQANW</sequence>
<dbReference type="Pfam" id="PF06299">
    <property type="entry name" value="DUF1045"/>
    <property type="match status" value="1"/>
</dbReference>
<gene>
    <name evidence="1" type="ORF">ADU59_22115</name>
</gene>
<dbReference type="Proteomes" id="UP000093111">
    <property type="component" value="Unassembled WGS sequence"/>
</dbReference>
<dbReference type="NCBIfam" id="TIGR03223">
    <property type="entry name" value="Phn_opern_protn"/>
    <property type="match status" value="1"/>
</dbReference>
<dbReference type="InterPro" id="IPR009389">
    <property type="entry name" value="DUF1045"/>
</dbReference>
<comment type="caution">
    <text evidence="1">The sequence shown here is derived from an EMBL/GenBank/DDBJ whole genome shotgun (WGS) entry which is preliminary data.</text>
</comment>
<dbReference type="RefSeq" id="WP_068956604.1">
    <property type="nucleotide sequence ID" value="NZ_LGLV01000015.1"/>
</dbReference>
<evidence type="ECO:0000313" key="2">
    <source>
        <dbReference type="Proteomes" id="UP000093111"/>
    </source>
</evidence>
<reference evidence="1 2" key="1">
    <citation type="journal article" date="2016" name="Syst. Appl. Microbiol.">
        <title>Pararhizobium polonicum sp. nov. isolated from tumors on stone fruit rootstocks.</title>
        <authorList>
            <person name="Pulawska J."/>
            <person name="Kuzmanovic N."/>
            <person name="Willems A."/>
            <person name="Pothier J.F."/>
        </authorList>
    </citation>
    <scope>NUCLEOTIDE SEQUENCE [LARGE SCALE GENOMIC DNA]</scope>
    <source>
        <strain evidence="1 2">F5.1</strain>
    </source>
</reference>
<accession>A0A1C7P0Y8</accession>
<organism evidence="1 2">
    <name type="scientific">Pararhizobium polonicum</name>
    <dbReference type="NCBI Taxonomy" id="1612624"/>
    <lineage>
        <taxon>Bacteria</taxon>
        <taxon>Pseudomonadati</taxon>
        <taxon>Pseudomonadota</taxon>
        <taxon>Alphaproteobacteria</taxon>
        <taxon>Hyphomicrobiales</taxon>
        <taxon>Rhizobiaceae</taxon>
        <taxon>Rhizobium/Agrobacterium group</taxon>
        <taxon>Pararhizobium</taxon>
    </lineage>
</organism>